<protein>
    <recommendedName>
        <fullName evidence="3">AP2-like DNA-binding integrase domain-containing protein</fullName>
    </recommendedName>
</protein>
<dbReference type="AlphaFoldDB" id="A0A1M5UPY5"/>
<evidence type="ECO:0000313" key="2">
    <source>
        <dbReference type="Proteomes" id="UP000184139"/>
    </source>
</evidence>
<evidence type="ECO:0000313" key="1">
    <source>
        <dbReference type="EMBL" id="SHH64946.1"/>
    </source>
</evidence>
<evidence type="ECO:0008006" key="3">
    <source>
        <dbReference type="Google" id="ProtNLM"/>
    </source>
</evidence>
<name>A0A1M5UPY5_9BACT</name>
<accession>A0A1M5UPY5</accession>
<sequence length="70" mass="7984">MAVTIRRKRKNGPWFVFVTFQGKRRSYSAGSKEPAIRLQKVLQGELALGKAGFMDTKAIATPIFRDVRMR</sequence>
<gene>
    <name evidence="1" type="ORF">SAMN02745124_01300</name>
</gene>
<organism evidence="1 2">
    <name type="scientific">Desulfofustis glycolicus DSM 9705</name>
    <dbReference type="NCBI Taxonomy" id="1121409"/>
    <lineage>
        <taxon>Bacteria</taxon>
        <taxon>Pseudomonadati</taxon>
        <taxon>Thermodesulfobacteriota</taxon>
        <taxon>Desulfobulbia</taxon>
        <taxon>Desulfobulbales</taxon>
        <taxon>Desulfocapsaceae</taxon>
        <taxon>Desulfofustis</taxon>
    </lineage>
</organism>
<dbReference type="Proteomes" id="UP000184139">
    <property type="component" value="Unassembled WGS sequence"/>
</dbReference>
<dbReference type="EMBL" id="FQXS01000005">
    <property type="protein sequence ID" value="SHH64946.1"/>
    <property type="molecule type" value="Genomic_DNA"/>
</dbReference>
<keyword evidence="2" id="KW-1185">Reference proteome</keyword>
<reference evidence="1 2" key="1">
    <citation type="submission" date="2016-11" db="EMBL/GenBank/DDBJ databases">
        <authorList>
            <person name="Jaros S."/>
            <person name="Januszkiewicz K."/>
            <person name="Wedrychowicz H."/>
        </authorList>
    </citation>
    <scope>NUCLEOTIDE SEQUENCE [LARGE SCALE GENOMIC DNA]</scope>
    <source>
        <strain evidence="1 2">DSM 9705</strain>
    </source>
</reference>
<proteinExistence type="predicted"/>